<dbReference type="Proteomes" id="UP001487740">
    <property type="component" value="Unassembled WGS sequence"/>
</dbReference>
<name>A0AAW0V5N6_SCYPA</name>
<proteinExistence type="predicted"/>
<dbReference type="AlphaFoldDB" id="A0AAW0V5N6"/>
<organism evidence="1 2">
    <name type="scientific">Scylla paramamosain</name>
    <name type="common">Mud crab</name>
    <dbReference type="NCBI Taxonomy" id="85552"/>
    <lineage>
        <taxon>Eukaryota</taxon>
        <taxon>Metazoa</taxon>
        <taxon>Ecdysozoa</taxon>
        <taxon>Arthropoda</taxon>
        <taxon>Crustacea</taxon>
        <taxon>Multicrustacea</taxon>
        <taxon>Malacostraca</taxon>
        <taxon>Eumalacostraca</taxon>
        <taxon>Eucarida</taxon>
        <taxon>Decapoda</taxon>
        <taxon>Pleocyemata</taxon>
        <taxon>Brachyura</taxon>
        <taxon>Eubrachyura</taxon>
        <taxon>Portunoidea</taxon>
        <taxon>Portunidae</taxon>
        <taxon>Portuninae</taxon>
        <taxon>Scylla</taxon>
    </lineage>
</organism>
<keyword evidence="2" id="KW-1185">Reference proteome</keyword>
<evidence type="ECO:0000313" key="2">
    <source>
        <dbReference type="Proteomes" id="UP001487740"/>
    </source>
</evidence>
<comment type="caution">
    <text evidence="1">The sequence shown here is derived from an EMBL/GenBank/DDBJ whole genome shotgun (WGS) entry which is preliminary data.</text>
</comment>
<gene>
    <name evidence="1" type="ORF">O3P69_007133</name>
</gene>
<accession>A0AAW0V5N6</accession>
<reference evidence="1 2" key="1">
    <citation type="submission" date="2023-03" db="EMBL/GenBank/DDBJ databases">
        <title>High-quality genome of Scylla paramamosain provides insights in environmental adaptation.</title>
        <authorList>
            <person name="Zhang L."/>
        </authorList>
    </citation>
    <scope>NUCLEOTIDE SEQUENCE [LARGE SCALE GENOMIC DNA]</scope>
    <source>
        <strain evidence="1">LZ_2023a</strain>
        <tissue evidence="1">Muscle</tissue>
    </source>
</reference>
<dbReference type="EMBL" id="JARAKH010000002">
    <property type="protein sequence ID" value="KAK8406200.1"/>
    <property type="molecule type" value="Genomic_DNA"/>
</dbReference>
<evidence type="ECO:0000313" key="1">
    <source>
        <dbReference type="EMBL" id="KAK8406200.1"/>
    </source>
</evidence>
<sequence length="173" mass="18769">MGAYWSGSHAGRIRGGLSHLPAVACTPSLVTHVPKVGSREGASNYVSYPGGGRKRSYLAQVAVPSYLSIHAPGIPNHAIQEKEKLPGLGDSRTFSSLTWPAHLTRCTSLESNFRGARAIQCRVEFGLLSQAKVTLRNSFLTADSRIETLLLLFFYESDLTTTAKQPRPSGVRE</sequence>
<protein>
    <submittedName>
        <fullName evidence="1">Uncharacterized protein</fullName>
    </submittedName>
</protein>